<dbReference type="InterPro" id="IPR051791">
    <property type="entry name" value="Pra-immunoreactive"/>
</dbReference>
<feature type="region of interest" description="Disordered" evidence="6">
    <location>
        <begin position="1"/>
        <end position="40"/>
    </location>
</feature>
<feature type="transmembrane region" description="Helical" evidence="7">
    <location>
        <begin position="58"/>
        <end position="82"/>
    </location>
</feature>
<evidence type="ECO:0000313" key="10">
    <source>
        <dbReference type="Proteomes" id="UP000199017"/>
    </source>
</evidence>
<organism evidence="9 10">
    <name type="scientific">Alteribacillus bidgolensis</name>
    <dbReference type="NCBI Taxonomy" id="930129"/>
    <lineage>
        <taxon>Bacteria</taxon>
        <taxon>Bacillati</taxon>
        <taxon>Bacillota</taxon>
        <taxon>Bacilli</taxon>
        <taxon>Bacillales</taxon>
        <taxon>Bacillaceae</taxon>
        <taxon>Alteribacillus</taxon>
    </lineage>
</organism>
<keyword evidence="4 7" id="KW-1133">Transmembrane helix</keyword>
<comment type="subcellular location">
    <subcellularLocation>
        <location evidence="1">Cell membrane</location>
        <topology evidence="1">Multi-pass membrane protein</topology>
    </subcellularLocation>
</comment>
<feature type="domain" description="RDD" evidence="8">
    <location>
        <begin position="51"/>
        <end position="179"/>
    </location>
</feature>
<feature type="compositionally biased region" description="Basic and acidic residues" evidence="6">
    <location>
        <begin position="1"/>
        <end position="25"/>
    </location>
</feature>
<name>A0A1G8EUT7_9BACI</name>
<evidence type="ECO:0000256" key="4">
    <source>
        <dbReference type="ARBA" id="ARBA00022989"/>
    </source>
</evidence>
<reference evidence="9 10" key="1">
    <citation type="submission" date="2016-10" db="EMBL/GenBank/DDBJ databases">
        <authorList>
            <person name="de Groot N.N."/>
        </authorList>
    </citation>
    <scope>NUCLEOTIDE SEQUENCE [LARGE SCALE GENOMIC DNA]</scope>
    <source>
        <strain evidence="10">P4B,CCM 7963,CECT 7998,DSM 25260,IBRC-M 10614,KCTC 13821</strain>
    </source>
</reference>
<dbReference type="InterPro" id="IPR010432">
    <property type="entry name" value="RDD"/>
</dbReference>
<accession>A0A1G8EUT7</accession>
<keyword evidence="2" id="KW-1003">Cell membrane</keyword>
<dbReference type="PANTHER" id="PTHR36115">
    <property type="entry name" value="PROLINE-RICH ANTIGEN HOMOLOG-RELATED"/>
    <property type="match status" value="1"/>
</dbReference>
<dbReference type="STRING" id="930129.SAMN05216352_102391"/>
<evidence type="ECO:0000259" key="8">
    <source>
        <dbReference type="Pfam" id="PF06271"/>
    </source>
</evidence>
<evidence type="ECO:0000256" key="5">
    <source>
        <dbReference type="ARBA" id="ARBA00023136"/>
    </source>
</evidence>
<evidence type="ECO:0000256" key="3">
    <source>
        <dbReference type="ARBA" id="ARBA00022692"/>
    </source>
</evidence>
<gene>
    <name evidence="9" type="ORF">SAMN05216352_102391</name>
</gene>
<feature type="transmembrane region" description="Helical" evidence="7">
    <location>
        <begin position="150"/>
        <end position="168"/>
    </location>
</feature>
<dbReference type="AlphaFoldDB" id="A0A1G8EUT7"/>
<feature type="transmembrane region" description="Helical" evidence="7">
    <location>
        <begin position="89"/>
        <end position="110"/>
    </location>
</feature>
<keyword evidence="5 7" id="KW-0472">Membrane</keyword>
<evidence type="ECO:0000256" key="1">
    <source>
        <dbReference type="ARBA" id="ARBA00004651"/>
    </source>
</evidence>
<evidence type="ECO:0000256" key="7">
    <source>
        <dbReference type="SAM" id="Phobius"/>
    </source>
</evidence>
<dbReference type="GO" id="GO:0005886">
    <property type="term" value="C:plasma membrane"/>
    <property type="evidence" value="ECO:0007669"/>
    <property type="project" value="UniProtKB-SubCell"/>
</dbReference>
<evidence type="ECO:0000256" key="2">
    <source>
        <dbReference type="ARBA" id="ARBA00022475"/>
    </source>
</evidence>
<evidence type="ECO:0000313" key="9">
    <source>
        <dbReference type="EMBL" id="SDH73653.1"/>
    </source>
</evidence>
<keyword evidence="10" id="KW-1185">Reference proteome</keyword>
<dbReference type="PANTHER" id="PTHR36115:SF9">
    <property type="entry name" value="LMO1584 PROTEIN"/>
    <property type="match status" value="1"/>
</dbReference>
<dbReference type="Pfam" id="PF06271">
    <property type="entry name" value="RDD"/>
    <property type="match status" value="1"/>
</dbReference>
<proteinExistence type="predicted"/>
<keyword evidence="3 7" id="KW-0812">Transmembrane</keyword>
<protein>
    <submittedName>
        <fullName evidence="9">Uncharacterized membrane protein YckC, RDD family</fullName>
    </submittedName>
</protein>
<evidence type="ECO:0000256" key="6">
    <source>
        <dbReference type="SAM" id="MobiDB-lite"/>
    </source>
</evidence>
<dbReference type="Proteomes" id="UP000199017">
    <property type="component" value="Unassembled WGS sequence"/>
</dbReference>
<sequence length="188" mass="21921">MDNNNHNEDQNDKKYMEYNEQQREELSEDYGQKPAPSLADEEKDIVPPRRYAGFWMRFWAYLFDLLIVFSINGLLLSPLMFLESQPVNILGFLTLQGVLSAITSYVYFLLMTKWLGQTLGKMIFGLKVVRKNAAPLTWPDLLFREVVGRFIYRSLVITNIIYIVVGFTNEKQGIHDMFGDTRVIHVEK</sequence>
<dbReference type="RefSeq" id="WP_245917827.1">
    <property type="nucleotide sequence ID" value="NZ_FNDU01000002.1"/>
</dbReference>
<dbReference type="EMBL" id="FNDU01000002">
    <property type="protein sequence ID" value="SDH73653.1"/>
    <property type="molecule type" value="Genomic_DNA"/>
</dbReference>